<dbReference type="RefSeq" id="WP_230276664.1">
    <property type="nucleotide sequence ID" value="NZ_JAJKFW010000062.1"/>
</dbReference>
<dbReference type="Proteomes" id="UP001430306">
    <property type="component" value="Unassembled WGS sequence"/>
</dbReference>
<gene>
    <name evidence="1" type="ORF">LOC71_22255</name>
</gene>
<reference evidence="1" key="1">
    <citation type="submission" date="2021-11" db="EMBL/GenBank/DDBJ databases">
        <title>Genome sequence.</title>
        <authorList>
            <person name="Sun Q."/>
        </authorList>
    </citation>
    <scope>NUCLEOTIDE SEQUENCE</scope>
    <source>
        <strain evidence="1">JC740</strain>
    </source>
</reference>
<accession>A0ABS8NNR2</accession>
<evidence type="ECO:0000313" key="2">
    <source>
        <dbReference type="Proteomes" id="UP001430306"/>
    </source>
</evidence>
<name>A0ABS8NNR2_9BACT</name>
<evidence type="ECO:0000313" key="1">
    <source>
        <dbReference type="EMBL" id="MCC9645009.1"/>
    </source>
</evidence>
<dbReference type="EMBL" id="JAJKFW010000062">
    <property type="protein sequence ID" value="MCC9645009.1"/>
    <property type="molecule type" value="Genomic_DNA"/>
</dbReference>
<sequence>MTQPKAYLFGFELETIPSIKPADLFTFLVNESGTEFEYGRQRRLIVAEKIGQRFCGMLITSRTDRMRAIVGKDDTGAPKLNIVSPKVGTDLADINFFMVNPKAHPSKPICRGVYLAYRGSCSTTQFGKILSSRFSKLRQSERRKERDDFESSAEKLSAEQLKANREALNLKYPPGPAAFEQLVDDRDFENRLQELAEFDELNYSVPAVDRQTYGSGRRFVETERRTLKLSVTPAQKSRCVAWLTNFFKSEAIPSGSVTGKSAAENVRRTVRIDEDVLSFASIDHDDVIRSHNVRLTGVADTPIVESLSQAMDSKKALFGERI</sequence>
<protein>
    <submittedName>
        <fullName evidence="1">Uncharacterized protein</fullName>
    </submittedName>
</protein>
<comment type="caution">
    <text evidence="1">The sequence shown here is derived from an EMBL/GenBank/DDBJ whole genome shotgun (WGS) entry which is preliminary data.</text>
</comment>
<proteinExistence type="predicted"/>
<keyword evidence="2" id="KW-1185">Reference proteome</keyword>
<organism evidence="1 2">
    <name type="scientific">Rhodopirellula halodulae</name>
    <dbReference type="NCBI Taxonomy" id="2894198"/>
    <lineage>
        <taxon>Bacteria</taxon>
        <taxon>Pseudomonadati</taxon>
        <taxon>Planctomycetota</taxon>
        <taxon>Planctomycetia</taxon>
        <taxon>Pirellulales</taxon>
        <taxon>Pirellulaceae</taxon>
        <taxon>Rhodopirellula</taxon>
    </lineage>
</organism>